<protein>
    <recommendedName>
        <fullName evidence="4">Secreted protein</fullName>
    </recommendedName>
</protein>
<evidence type="ECO:0000256" key="1">
    <source>
        <dbReference type="SAM" id="SignalP"/>
    </source>
</evidence>
<dbReference type="EMBL" id="PQXH01000297">
    <property type="protein sequence ID" value="TGO07263.1"/>
    <property type="molecule type" value="Genomic_DNA"/>
</dbReference>
<evidence type="ECO:0008006" key="4">
    <source>
        <dbReference type="Google" id="ProtNLM"/>
    </source>
</evidence>
<dbReference type="AlphaFoldDB" id="A0A4Z1E9M6"/>
<dbReference type="Proteomes" id="UP000297777">
    <property type="component" value="Unassembled WGS sequence"/>
</dbReference>
<name>A0A4Z1E9M6_9HELO</name>
<evidence type="ECO:0000313" key="3">
    <source>
        <dbReference type="Proteomes" id="UP000297777"/>
    </source>
</evidence>
<keyword evidence="1" id="KW-0732">Signal</keyword>
<feature type="chain" id="PRO_5021478036" description="Secreted protein" evidence="1">
    <location>
        <begin position="25"/>
        <end position="136"/>
    </location>
</feature>
<proteinExistence type="predicted"/>
<accession>A0A4Z1E9M6</accession>
<reference evidence="2 3" key="1">
    <citation type="submission" date="2017-12" db="EMBL/GenBank/DDBJ databases">
        <title>Comparative genomics of Botrytis spp.</title>
        <authorList>
            <person name="Valero-Jimenez C.A."/>
            <person name="Tapia P."/>
            <person name="Veloso J."/>
            <person name="Silva-Moreno E."/>
            <person name="Staats M."/>
            <person name="Valdes J.H."/>
            <person name="Van Kan J.A.L."/>
        </authorList>
    </citation>
    <scope>NUCLEOTIDE SEQUENCE [LARGE SCALE GENOMIC DNA]</scope>
    <source>
        <strain evidence="2 3">Bt9001</strain>
    </source>
</reference>
<feature type="signal peptide" evidence="1">
    <location>
        <begin position="1"/>
        <end position="24"/>
    </location>
</feature>
<evidence type="ECO:0000313" key="2">
    <source>
        <dbReference type="EMBL" id="TGO07263.1"/>
    </source>
</evidence>
<sequence>MPITVFSALCFISTFNALSTHVHTACTQSCCIGSYNTKRNKTKQQEQQADSKSLSREVNANTDTVPIPKLSLRELFLFFELGLYNTATPVSKNPIMRRSNGSHQSLIHLEVRGPSAFPLHLICAPLSFRYRHMLRF</sequence>
<comment type="caution">
    <text evidence="2">The sequence shown here is derived from an EMBL/GenBank/DDBJ whole genome shotgun (WGS) entry which is preliminary data.</text>
</comment>
<keyword evidence="3" id="KW-1185">Reference proteome</keyword>
<gene>
    <name evidence="2" type="ORF">BTUL_0299g00010</name>
</gene>
<organism evidence="2 3">
    <name type="scientific">Botrytis tulipae</name>
    <dbReference type="NCBI Taxonomy" id="87230"/>
    <lineage>
        <taxon>Eukaryota</taxon>
        <taxon>Fungi</taxon>
        <taxon>Dikarya</taxon>
        <taxon>Ascomycota</taxon>
        <taxon>Pezizomycotina</taxon>
        <taxon>Leotiomycetes</taxon>
        <taxon>Helotiales</taxon>
        <taxon>Sclerotiniaceae</taxon>
        <taxon>Botrytis</taxon>
    </lineage>
</organism>